<name>A0A9W8TS16_9PEZI</name>
<evidence type="ECO:0000313" key="3">
    <source>
        <dbReference type="Proteomes" id="UP001148614"/>
    </source>
</evidence>
<feature type="region of interest" description="Disordered" evidence="1">
    <location>
        <begin position="27"/>
        <end position="47"/>
    </location>
</feature>
<keyword evidence="3" id="KW-1185">Reference proteome</keyword>
<dbReference type="EMBL" id="JANPWZ010000097">
    <property type="protein sequence ID" value="KAJ3579431.1"/>
    <property type="molecule type" value="Genomic_DNA"/>
</dbReference>
<dbReference type="Proteomes" id="UP001148614">
    <property type="component" value="Unassembled WGS sequence"/>
</dbReference>
<proteinExistence type="predicted"/>
<organism evidence="2 3">
    <name type="scientific">Xylaria arbuscula</name>
    <dbReference type="NCBI Taxonomy" id="114810"/>
    <lineage>
        <taxon>Eukaryota</taxon>
        <taxon>Fungi</taxon>
        <taxon>Dikarya</taxon>
        <taxon>Ascomycota</taxon>
        <taxon>Pezizomycotina</taxon>
        <taxon>Sordariomycetes</taxon>
        <taxon>Xylariomycetidae</taxon>
        <taxon>Xylariales</taxon>
        <taxon>Xylariaceae</taxon>
        <taxon>Xylaria</taxon>
    </lineage>
</organism>
<evidence type="ECO:0000313" key="2">
    <source>
        <dbReference type="EMBL" id="KAJ3579431.1"/>
    </source>
</evidence>
<gene>
    <name evidence="2" type="ORF">NPX13_g1133</name>
</gene>
<reference evidence="2" key="1">
    <citation type="submission" date="2022-07" db="EMBL/GenBank/DDBJ databases">
        <title>Genome Sequence of Xylaria arbuscula.</title>
        <authorList>
            <person name="Buettner E."/>
        </authorList>
    </citation>
    <scope>NUCLEOTIDE SEQUENCE</scope>
    <source>
        <strain evidence="2">VT107</strain>
    </source>
</reference>
<evidence type="ECO:0000256" key="1">
    <source>
        <dbReference type="SAM" id="MobiDB-lite"/>
    </source>
</evidence>
<protein>
    <submittedName>
        <fullName evidence="2">Uncharacterized protein</fullName>
    </submittedName>
</protein>
<accession>A0A9W8TS16</accession>
<sequence length="104" mass="10955">MTGLHGGEEESDRGCHGVALRKAFVSNSPSSVTSCEHSDMHSAGPSASEAAIDFRITSEYPHVTYGAYREVADVSVSLAATRPVPGRPATEPTLEGRNGKHTSE</sequence>
<comment type="caution">
    <text evidence="2">The sequence shown here is derived from an EMBL/GenBank/DDBJ whole genome shotgun (WGS) entry which is preliminary data.</text>
</comment>
<feature type="region of interest" description="Disordered" evidence="1">
    <location>
        <begin position="81"/>
        <end position="104"/>
    </location>
</feature>
<dbReference type="AlphaFoldDB" id="A0A9W8TS16"/>